<sequence>MAELDLNDPEDVLINRIVSIKQYIKEQEKACSVCLSSRLTILGCLREMEDYVHQLAVGIKLRRGGY</sequence>
<evidence type="ECO:0000313" key="1">
    <source>
        <dbReference type="EMBL" id="QJA66398.1"/>
    </source>
</evidence>
<dbReference type="EMBL" id="MT142228">
    <property type="protein sequence ID" value="QJA76504.1"/>
    <property type="molecule type" value="Genomic_DNA"/>
</dbReference>
<accession>A0A6M3K342</accession>
<organism evidence="2">
    <name type="scientific">viral metagenome</name>
    <dbReference type="NCBI Taxonomy" id="1070528"/>
    <lineage>
        <taxon>unclassified sequences</taxon>
        <taxon>metagenomes</taxon>
        <taxon>organismal metagenomes</taxon>
    </lineage>
</organism>
<reference evidence="2" key="1">
    <citation type="submission" date="2020-03" db="EMBL/GenBank/DDBJ databases">
        <title>The deep terrestrial virosphere.</title>
        <authorList>
            <person name="Holmfeldt K."/>
            <person name="Nilsson E."/>
            <person name="Simone D."/>
            <person name="Lopez-Fernandez M."/>
            <person name="Wu X."/>
            <person name="de Brujin I."/>
            <person name="Lundin D."/>
            <person name="Andersson A."/>
            <person name="Bertilsson S."/>
            <person name="Dopson M."/>
        </authorList>
    </citation>
    <scope>NUCLEOTIDE SEQUENCE</scope>
    <source>
        <strain evidence="2">MM415A01503</strain>
        <strain evidence="1">MM415B00353</strain>
    </source>
</reference>
<proteinExistence type="predicted"/>
<gene>
    <name evidence="2" type="ORF">MM415A01503_0024</name>
    <name evidence="1" type="ORF">MM415B00353_0045</name>
</gene>
<protein>
    <submittedName>
        <fullName evidence="2">Uncharacterized protein</fullName>
    </submittedName>
</protein>
<dbReference type="AlphaFoldDB" id="A0A6M3K342"/>
<name>A0A6M3K342_9ZZZZ</name>
<evidence type="ECO:0000313" key="2">
    <source>
        <dbReference type="EMBL" id="QJA76504.1"/>
    </source>
</evidence>
<dbReference type="EMBL" id="MT141554">
    <property type="protein sequence ID" value="QJA66398.1"/>
    <property type="molecule type" value="Genomic_DNA"/>
</dbReference>